<evidence type="ECO:0000313" key="6">
    <source>
        <dbReference type="Proteomes" id="UP000554482"/>
    </source>
</evidence>
<sequence length="217" mass="25473">MFGEDGNKVEARWYIDAYTRRDDRNAVLLELAKLDYNMVQAAHQIDMINISRWWKNLDLPKQLPFVARDRLVECFLWTSGVVPEPQYKMSREAVTKLTTLVTVIDDVYDIYATLDEVKLFTNAIERWDVNAVEELPDYMKLCYMAIFNTTNEIGYDILKEQNSNAETERGDVLKSVQCYMHNNGVTEEVAREYIRQLADEAWKKMNAELWVDSRSFD</sequence>
<comment type="caution">
    <text evidence="5">The sequence shown here is derived from an EMBL/GenBank/DDBJ whole genome shotgun (WGS) entry which is preliminary data.</text>
</comment>
<evidence type="ECO:0000313" key="5">
    <source>
        <dbReference type="EMBL" id="KAF5205855.1"/>
    </source>
</evidence>
<dbReference type="GO" id="GO:0010333">
    <property type="term" value="F:terpene synthase activity"/>
    <property type="evidence" value="ECO:0007669"/>
    <property type="project" value="InterPro"/>
</dbReference>
<dbReference type="PANTHER" id="PTHR31225">
    <property type="entry name" value="OS04G0344100 PROTEIN-RELATED"/>
    <property type="match status" value="1"/>
</dbReference>
<dbReference type="SUPFAM" id="SSF48576">
    <property type="entry name" value="Terpenoid synthases"/>
    <property type="match status" value="2"/>
</dbReference>
<dbReference type="OrthoDB" id="1936865at2759"/>
<dbReference type="Gene3D" id="1.10.600.10">
    <property type="entry name" value="Farnesyl Diphosphate Synthase"/>
    <property type="match status" value="2"/>
</dbReference>
<evidence type="ECO:0000259" key="4">
    <source>
        <dbReference type="Pfam" id="PF03936"/>
    </source>
</evidence>
<keyword evidence="6" id="KW-1185">Reference proteome</keyword>
<dbReference type="GO" id="GO:0000287">
    <property type="term" value="F:magnesium ion binding"/>
    <property type="evidence" value="ECO:0007669"/>
    <property type="project" value="InterPro"/>
</dbReference>
<organism evidence="5 6">
    <name type="scientific">Thalictrum thalictroides</name>
    <name type="common">Rue-anemone</name>
    <name type="synonym">Anemone thalictroides</name>
    <dbReference type="NCBI Taxonomy" id="46969"/>
    <lineage>
        <taxon>Eukaryota</taxon>
        <taxon>Viridiplantae</taxon>
        <taxon>Streptophyta</taxon>
        <taxon>Embryophyta</taxon>
        <taxon>Tracheophyta</taxon>
        <taxon>Spermatophyta</taxon>
        <taxon>Magnoliopsida</taxon>
        <taxon>Ranunculales</taxon>
        <taxon>Ranunculaceae</taxon>
        <taxon>Thalictroideae</taxon>
        <taxon>Thalictrum</taxon>
    </lineage>
</organism>
<dbReference type="Proteomes" id="UP000554482">
    <property type="component" value="Unassembled WGS sequence"/>
</dbReference>
<dbReference type="InterPro" id="IPR008949">
    <property type="entry name" value="Isoprenoid_synthase_dom_sf"/>
</dbReference>
<feature type="domain" description="Terpene synthase metal-binding" evidence="4">
    <location>
        <begin position="55"/>
        <end position="163"/>
    </location>
</feature>
<dbReference type="InterPro" id="IPR050148">
    <property type="entry name" value="Terpene_synthase-like"/>
</dbReference>
<dbReference type="GO" id="GO:0016114">
    <property type="term" value="P:terpenoid biosynthetic process"/>
    <property type="evidence" value="ECO:0007669"/>
    <property type="project" value="InterPro"/>
</dbReference>
<dbReference type="Pfam" id="PF03936">
    <property type="entry name" value="Terpene_synth_C"/>
    <property type="match status" value="1"/>
</dbReference>
<gene>
    <name evidence="5" type="ORF">FRX31_004561</name>
</gene>
<accession>A0A7J6XAJ9</accession>
<dbReference type="InterPro" id="IPR005630">
    <property type="entry name" value="Terpene_synthase_metal-bd"/>
</dbReference>
<dbReference type="AlphaFoldDB" id="A0A7J6XAJ9"/>
<dbReference type="PANTHER" id="PTHR31225:SF252">
    <property type="entry name" value="TERPENE SYNTHASE 12-RELATED"/>
    <property type="match status" value="1"/>
</dbReference>
<proteinExistence type="predicted"/>
<dbReference type="EMBL" id="JABWDY010003559">
    <property type="protein sequence ID" value="KAF5205855.1"/>
    <property type="molecule type" value="Genomic_DNA"/>
</dbReference>
<evidence type="ECO:0000256" key="1">
    <source>
        <dbReference type="ARBA" id="ARBA00001946"/>
    </source>
</evidence>
<evidence type="ECO:0000256" key="2">
    <source>
        <dbReference type="ARBA" id="ARBA00022723"/>
    </source>
</evidence>
<protein>
    <submittedName>
        <fullName evidence="5">Isoprene synthase protein</fullName>
    </submittedName>
</protein>
<keyword evidence="3" id="KW-0460">Magnesium</keyword>
<comment type="cofactor">
    <cofactor evidence="1">
        <name>Mg(2+)</name>
        <dbReference type="ChEBI" id="CHEBI:18420"/>
    </cofactor>
</comment>
<reference evidence="5 6" key="1">
    <citation type="submission" date="2020-06" db="EMBL/GenBank/DDBJ databases">
        <title>Transcriptomic and genomic resources for Thalictrum thalictroides and T. hernandezii: Facilitating candidate gene discovery in an emerging model plant lineage.</title>
        <authorList>
            <person name="Arias T."/>
            <person name="Riano-Pachon D.M."/>
            <person name="Di Stilio V.S."/>
        </authorList>
    </citation>
    <scope>NUCLEOTIDE SEQUENCE [LARGE SCALE GENOMIC DNA]</scope>
    <source>
        <strain evidence="6">cv. WT478/WT964</strain>
        <tissue evidence="5">Leaves</tissue>
    </source>
</reference>
<keyword evidence="2" id="KW-0479">Metal-binding</keyword>
<evidence type="ECO:0000256" key="3">
    <source>
        <dbReference type="ARBA" id="ARBA00022842"/>
    </source>
</evidence>
<name>A0A7J6XAJ9_THATH</name>